<feature type="region of interest" description="Disordered" evidence="1">
    <location>
        <begin position="302"/>
        <end position="376"/>
    </location>
</feature>
<feature type="compositionally biased region" description="Basic and acidic residues" evidence="1">
    <location>
        <begin position="225"/>
        <end position="239"/>
    </location>
</feature>
<feature type="compositionally biased region" description="Low complexity" evidence="1">
    <location>
        <begin position="321"/>
        <end position="336"/>
    </location>
</feature>
<feature type="region of interest" description="Disordered" evidence="1">
    <location>
        <begin position="447"/>
        <end position="466"/>
    </location>
</feature>
<name>A0ABM0MFJ7_SACKO</name>
<gene>
    <name evidence="3" type="primary">LOC102806671</name>
</gene>
<evidence type="ECO:0000256" key="1">
    <source>
        <dbReference type="SAM" id="MobiDB-lite"/>
    </source>
</evidence>
<protein>
    <submittedName>
        <fullName evidence="3">Uncharacterized protein YMR317W-like</fullName>
    </submittedName>
</protein>
<feature type="compositionally biased region" description="Polar residues" evidence="1">
    <location>
        <begin position="33"/>
        <end position="43"/>
    </location>
</feature>
<organism evidence="2 3">
    <name type="scientific">Saccoglossus kowalevskii</name>
    <name type="common">Acorn worm</name>
    <dbReference type="NCBI Taxonomy" id="10224"/>
    <lineage>
        <taxon>Eukaryota</taxon>
        <taxon>Metazoa</taxon>
        <taxon>Hemichordata</taxon>
        <taxon>Enteropneusta</taxon>
        <taxon>Harrimaniidae</taxon>
        <taxon>Saccoglossus</taxon>
    </lineage>
</organism>
<sequence>MSKRLKKCTLCLRGADSDTDEPITHPGKRKKTITNSGQDNQKSLPCRQGDALGSNMAAVVATQRYSSIEVDNPAPKTSDEEDVEHTDVVQTKRRFKTPKLKSIRKIFKWRARKAKSLGDAELEAGVAGNLSKSSGELSQQEEDRLKPGSPSTTGLSLSHDSVFNPDQQKIPSPAFKPETTVSVENIPAGFTSELSAKLRLRAGSSSEDDGLGPTADVTLTTNDVLSEKNEPRIDSKRDSGILSMDDEVFVIQKPSARRTKSLNSSPLGDRKRKMFATKKSRSTTSSTDLDLDLIVSSSQLSNAAALHKRSVAPKARRASSRSRLSQRSVVSQSGLSITSEKLEDIAENPKSRTPPHVSTEHIAKKDRPPSVEISREIKEVKSISISSTQEKENEKIVKMERPSSVEISKEIKEVKSISISSTQKKENEKIVKMERPSSVEISKEIKELKSVSSTEENKEEKIRASPDKEFLSSFWRKLNLKISRRKLRKKKDKHSSVK</sequence>
<feature type="compositionally biased region" description="Basic and acidic residues" evidence="1">
    <location>
        <begin position="340"/>
        <end position="350"/>
    </location>
</feature>
<proteinExistence type="predicted"/>
<reference evidence="3" key="1">
    <citation type="submission" date="2025-08" db="UniProtKB">
        <authorList>
            <consortium name="RefSeq"/>
        </authorList>
    </citation>
    <scope>IDENTIFICATION</scope>
    <source>
        <tissue evidence="3">Testes</tissue>
    </source>
</reference>
<evidence type="ECO:0000313" key="2">
    <source>
        <dbReference type="Proteomes" id="UP000694865"/>
    </source>
</evidence>
<feature type="compositionally biased region" description="Polar residues" evidence="1">
    <location>
        <begin position="149"/>
        <end position="170"/>
    </location>
</feature>
<feature type="compositionally biased region" description="Basic residues" evidence="1">
    <location>
        <begin position="270"/>
        <end position="281"/>
    </location>
</feature>
<accession>A0ABM0MFJ7</accession>
<evidence type="ECO:0000313" key="3">
    <source>
        <dbReference type="RefSeq" id="XP_006818788.1"/>
    </source>
</evidence>
<dbReference type="RefSeq" id="XP_006818788.1">
    <property type="nucleotide sequence ID" value="XM_006818725.1"/>
</dbReference>
<feature type="region of interest" description="Disordered" evidence="1">
    <location>
        <begin position="15"/>
        <end position="50"/>
    </location>
</feature>
<feature type="region of interest" description="Disordered" evidence="1">
    <location>
        <begin position="115"/>
        <end position="181"/>
    </location>
</feature>
<feature type="region of interest" description="Disordered" evidence="1">
    <location>
        <begin position="68"/>
        <end position="90"/>
    </location>
</feature>
<dbReference type="GeneID" id="102806671"/>
<feature type="compositionally biased region" description="Basic and acidic residues" evidence="1">
    <location>
        <begin position="358"/>
        <end position="376"/>
    </location>
</feature>
<feature type="region of interest" description="Disordered" evidence="1">
    <location>
        <begin position="201"/>
        <end position="239"/>
    </location>
</feature>
<keyword evidence="2" id="KW-1185">Reference proteome</keyword>
<feature type="region of interest" description="Disordered" evidence="1">
    <location>
        <begin position="253"/>
        <end position="287"/>
    </location>
</feature>
<dbReference type="Proteomes" id="UP000694865">
    <property type="component" value="Unplaced"/>
</dbReference>
<feature type="compositionally biased region" description="Basic residues" evidence="1">
    <location>
        <begin position="306"/>
        <end position="320"/>
    </location>
</feature>